<gene>
    <name evidence="5" type="ORF">ENL96_01315</name>
</gene>
<sequence length="307" mass="36341">MENLILLNNIGTSFSHLHLRSIGIDPFWAMRELKNLNFSWVRLGCYWSEVETKENQFDFEDLERLIVLATKLGFKIVLTIGMKAPRWPEFYLPKWLEKKIDITEGYVFDKSNTTVVKRFKEYLLTTAERFKKYKSVKVWQVENEPLDPSGPKNCKISPELLMEEVETIRKVDNSRLFLVTVWGNDLTTRGYYKAAAQIGDIVGIDIYFRYNGPSDKDEKIKEVIKNMGKPVWITELQAEPWEPGELVTKKKNPRSCLPKHIIQNYKRVKDFGAESIFFWGFEWWLFRKVNGDDRWWRAVERVIKNKI</sequence>
<dbReference type="InterPro" id="IPR001547">
    <property type="entry name" value="Glyco_hydro_5"/>
</dbReference>
<evidence type="ECO:0000256" key="3">
    <source>
        <dbReference type="RuleBase" id="RU361153"/>
    </source>
</evidence>
<accession>A0A7C5YUT1</accession>
<evidence type="ECO:0000313" key="5">
    <source>
        <dbReference type="EMBL" id="HHR92138.1"/>
    </source>
</evidence>
<dbReference type="SUPFAM" id="SSF51445">
    <property type="entry name" value="(Trans)glycosidases"/>
    <property type="match status" value="1"/>
</dbReference>
<evidence type="ECO:0000256" key="1">
    <source>
        <dbReference type="ARBA" id="ARBA00022801"/>
    </source>
</evidence>
<dbReference type="InterPro" id="IPR017853">
    <property type="entry name" value="GH"/>
</dbReference>
<comment type="caution">
    <text evidence="5">The sequence shown here is derived from an EMBL/GenBank/DDBJ whole genome shotgun (WGS) entry which is preliminary data.</text>
</comment>
<dbReference type="GO" id="GO:0000272">
    <property type="term" value="P:polysaccharide catabolic process"/>
    <property type="evidence" value="ECO:0007669"/>
    <property type="project" value="InterPro"/>
</dbReference>
<feature type="domain" description="Glycoside hydrolase family 5" evidence="4">
    <location>
        <begin position="30"/>
        <end position="187"/>
    </location>
</feature>
<organism evidence="5">
    <name type="scientific">candidate division CPR3 bacterium</name>
    <dbReference type="NCBI Taxonomy" id="2268181"/>
    <lineage>
        <taxon>Bacteria</taxon>
        <taxon>Bacteria division CPR3</taxon>
    </lineage>
</organism>
<dbReference type="Pfam" id="PF00150">
    <property type="entry name" value="Cellulase"/>
    <property type="match status" value="1"/>
</dbReference>
<dbReference type="EMBL" id="DRVY01000040">
    <property type="protein sequence ID" value="HHR92138.1"/>
    <property type="molecule type" value="Genomic_DNA"/>
</dbReference>
<name>A0A7C5YUT1_UNCC3</name>
<reference evidence="5" key="1">
    <citation type="journal article" date="2020" name="mSystems">
        <title>Genome- and Community-Level Interaction Insights into Carbon Utilization and Element Cycling Functions of Hydrothermarchaeota in Hydrothermal Sediment.</title>
        <authorList>
            <person name="Zhou Z."/>
            <person name="Liu Y."/>
            <person name="Xu W."/>
            <person name="Pan J."/>
            <person name="Luo Z.H."/>
            <person name="Li M."/>
        </authorList>
    </citation>
    <scope>NUCLEOTIDE SEQUENCE [LARGE SCALE GENOMIC DNA]</scope>
    <source>
        <strain evidence="5">SpSt-1042</strain>
    </source>
</reference>
<evidence type="ECO:0000256" key="2">
    <source>
        <dbReference type="ARBA" id="ARBA00023295"/>
    </source>
</evidence>
<keyword evidence="2 3" id="KW-0326">Glycosidase</keyword>
<evidence type="ECO:0000259" key="4">
    <source>
        <dbReference type="Pfam" id="PF00150"/>
    </source>
</evidence>
<protein>
    <recommendedName>
        <fullName evidence="4">Glycoside hydrolase family 5 domain-containing protein</fullName>
    </recommendedName>
</protein>
<dbReference type="GO" id="GO:0004553">
    <property type="term" value="F:hydrolase activity, hydrolyzing O-glycosyl compounds"/>
    <property type="evidence" value="ECO:0007669"/>
    <property type="project" value="InterPro"/>
</dbReference>
<proteinExistence type="inferred from homology"/>
<dbReference type="AlphaFoldDB" id="A0A7C5YUT1"/>
<dbReference type="Gene3D" id="3.20.20.80">
    <property type="entry name" value="Glycosidases"/>
    <property type="match status" value="2"/>
</dbReference>
<keyword evidence="1 3" id="KW-0378">Hydrolase</keyword>
<comment type="similarity">
    <text evidence="3">Belongs to the glycosyl hydrolase 5 (cellulase A) family.</text>
</comment>